<gene>
    <name evidence="1" type="ORF">KAJ83_14830</name>
</gene>
<dbReference type="EMBL" id="JAGMWN010000007">
    <property type="protein sequence ID" value="MBP5858293.1"/>
    <property type="molecule type" value="Genomic_DNA"/>
</dbReference>
<proteinExistence type="predicted"/>
<dbReference type="Proteomes" id="UP000672602">
    <property type="component" value="Unassembled WGS sequence"/>
</dbReference>
<accession>A0A8J7SK89</accession>
<reference evidence="1" key="1">
    <citation type="submission" date="2021-04" db="EMBL/GenBank/DDBJ databases">
        <authorList>
            <person name="Zhang D.-C."/>
        </authorList>
    </citation>
    <scope>NUCLEOTIDE SEQUENCE</scope>
    <source>
        <strain evidence="1">CGMCC 1.15697</strain>
    </source>
</reference>
<dbReference type="PANTHER" id="PTHR47328:SF1">
    <property type="entry name" value="RUTC FAMILY PROTEIN YOAB"/>
    <property type="match status" value="1"/>
</dbReference>
<sequence>MTVTRHHVGQRMSQIVVHNDTVYLAGQVGEAGASVTKQTEDILARIDTLLAEVGSNKAKILQAVIWLDDMAHFAEMNAVWDAWVPEGAAPARACGEARLATPEYQVEIIITAAV</sequence>
<dbReference type="InterPro" id="IPR035709">
    <property type="entry name" value="YoaB-like"/>
</dbReference>
<dbReference type="SUPFAM" id="SSF55298">
    <property type="entry name" value="YjgF-like"/>
    <property type="match status" value="1"/>
</dbReference>
<protein>
    <submittedName>
        <fullName evidence="1">RidA family protein</fullName>
    </submittedName>
</protein>
<dbReference type="PANTHER" id="PTHR47328">
    <property type="match status" value="1"/>
</dbReference>
<dbReference type="InterPro" id="IPR006175">
    <property type="entry name" value="YjgF/YER057c/UK114"/>
</dbReference>
<comment type="caution">
    <text evidence="1">The sequence shown here is derived from an EMBL/GenBank/DDBJ whole genome shotgun (WGS) entry which is preliminary data.</text>
</comment>
<dbReference type="Pfam" id="PF01042">
    <property type="entry name" value="Ribonuc_L-PSP"/>
    <property type="match status" value="1"/>
</dbReference>
<dbReference type="Gene3D" id="3.30.1330.40">
    <property type="entry name" value="RutC-like"/>
    <property type="match status" value="1"/>
</dbReference>
<dbReference type="InterPro" id="IPR035959">
    <property type="entry name" value="RutC-like_sf"/>
</dbReference>
<organism evidence="1 2">
    <name type="scientific">Marivibrio halodurans</name>
    <dbReference type="NCBI Taxonomy" id="2039722"/>
    <lineage>
        <taxon>Bacteria</taxon>
        <taxon>Pseudomonadati</taxon>
        <taxon>Pseudomonadota</taxon>
        <taxon>Alphaproteobacteria</taxon>
        <taxon>Rhodospirillales</taxon>
        <taxon>Rhodospirillaceae</taxon>
        <taxon>Marivibrio</taxon>
    </lineage>
</organism>
<evidence type="ECO:0000313" key="2">
    <source>
        <dbReference type="Proteomes" id="UP000672602"/>
    </source>
</evidence>
<dbReference type="RefSeq" id="WP_210682885.1">
    <property type="nucleotide sequence ID" value="NZ_JAGMWN010000007.1"/>
</dbReference>
<evidence type="ECO:0000313" key="1">
    <source>
        <dbReference type="EMBL" id="MBP5858293.1"/>
    </source>
</evidence>
<keyword evidence="2" id="KW-1185">Reference proteome</keyword>
<dbReference type="AlphaFoldDB" id="A0A8J7SK89"/>
<name>A0A8J7SK89_9PROT</name>
<dbReference type="CDD" id="cd06150">
    <property type="entry name" value="YjgF_YER057c_UK114_like_2"/>
    <property type="match status" value="1"/>
</dbReference>